<gene>
    <name evidence="5" type="ORF">FN961_23190</name>
</gene>
<evidence type="ECO:0000313" key="5">
    <source>
        <dbReference type="EMBL" id="TRY11783.1"/>
    </source>
</evidence>
<keyword evidence="2 5" id="KW-0378">Hydrolase</keyword>
<protein>
    <submittedName>
        <fullName evidence="5">Allophanate hydrolase subunit 1</fullName>
    </submittedName>
</protein>
<dbReference type="OrthoDB" id="9778567at2"/>
<dbReference type="GO" id="GO:0005524">
    <property type="term" value="F:ATP binding"/>
    <property type="evidence" value="ECO:0007669"/>
    <property type="project" value="UniProtKB-KW"/>
</dbReference>
<dbReference type="Gene3D" id="3.30.1360.40">
    <property type="match status" value="1"/>
</dbReference>
<evidence type="ECO:0000256" key="1">
    <source>
        <dbReference type="ARBA" id="ARBA00022741"/>
    </source>
</evidence>
<dbReference type="SMART" id="SM00796">
    <property type="entry name" value="AHS1"/>
    <property type="match status" value="1"/>
</dbReference>
<dbReference type="PANTHER" id="PTHR34698">
    <property type="entry name" value="5-OXOPROLINASE SUBUNIT B"/>
    <property type="match status" value="1"/>
</dbReference>
<evidence type="ECO:0000313" key="6">
    <source>
        <dbReference type="Proteomes" id="UP000318126"/>
    </source>
</evidence>
<dbReference type="InterPro" id="IPR010016">
    <property type="entry name" value="PxpB"/>
</dbReference>
<proteinExistence type="predicted"/>
<dbReference type="GO" id="GO:0016787">
    <property type="term" value="F:hydrolase activity"/>
    <property type="evidence" value="ECO:0007669"/>
    <property type="project" value="UniProtKB-KW"/>
</dbReference>
<reference evidence="6" key="1">
    <citation type="submission" date="2019-07" db="EMBL/GenBank/DDBJ databases">
        <title>Shewanella sp. YLB-08 draft genomic sequence.</title>
        <authorList>
            <person name="Yu L."/>
        </authorList>
    </citation>
    <scope>NUCLEOTIDE SEQUENCE [LARGE SCALE GENOMIC DNA]</scope>
    <source>
        <strain evidence="6">JCM 20706</strain>
    </source>
</reference>
<feature type="domain" description="Carboxyltransferase" evidence="4">
    <location>
        <begin position="2"/>
        <end position="204"/>
    </location>
</feature>
<accession>A0A553JH65</accession>
<evidence type="ECO:0000256" key="2">
    <source>
        <dbReference type="ARBA" id="ARBA00022801"/>
    </source>
</evidence>
<comment type="caution">
    <text evidence="5">The sequence shown here is derived from an EMBL/GenBank/DDBJ whole genome shotgun (WGS) entry which is preliminary data.</text>
</comment>
<dbReference type="Gene3D" id="2.40.100.10">
    <property type="entry name" value="Cyclophilin-like"/>
    <property type="match status" value="1"/>
</dbReference>
<dbReference type="EMBL" id="VKGK01000044">
    <property type="protein sequence ID" value="TRY11783.1"/>
    <property type="molecule type" value="Genomic_DNA"/>
</dbReference>
<dbReference type="SUPFAM" id="SSF50891">
    <property type="entry name" value="Cyclophilin-like"/>
    <property type="match status" value="1"/>
</dbReference>
<keyword evidence="3" id="KW-0067">ATP-binding</keyword>
<dbReference type="InterPro" id="IPR003833">
    <property type="entry name" value="CT_C_D"/>
</dbReference>
<keyword evidence="1" id="KW-0547">Nucleotide-binding</keyword>
<keyword evidence="6" id="KW-1185">Reference proteome</keyword>
<evidence type="ECO:0000259" key="4">
    <source>
        <dbReference type="SMART" id="SM00796"/>
    </source>
</evidence>
<sequence length="227" mass="25052">MVDIKIINESSLIIYFGNEITPENGALVSQACNIILKQLSSIVIDYIPSYCSLHLSFDISRVNILSIRTDIQNILNCQQSIASVDSDLVIEIPSYYDVEVGLDLNNVAEESGFSIKEVIESHSQVIYQVYAIGFAPGFAYMGNVDKGISLPRKRTPRTKVPKGSIAIAESQTAIYPTESPGGWHILARTPIELIDFNSENLTPLSVGNRVKFVPINRIEYLKMGGVL</sequence>
<dbReference type="InterPro" id="IPR029000">
    <property type="entry name" value="Cyclophilin-like_dom_sf"/>
</dbReference>
<dbReference type="PANTHER" id="PTHR34698:SF2">
    <property type="entry name" value="5-OXOPROLINASE SUBUNIT B"/>
    <property type="match status" value="1"/>
</dbReference>
<dbReference type="AlphaFoldDB" id="A0A553JH65"/>
<organism evidence="5 6">
    <name type="scientific">Shewanella hanedai</name>
    <name type="common">Alteromonas hanedai</name>
    <dbReference type="NCBI Taxonomy" id="25"/>
    <lineage>
        <taxon>Bacteria</taxon>
        <taxon>Pseudomonadati</taxon>
        <taxon>Pseudomonadota</taxon>
        <taxon>Gammaproteobacteria</taxon>
        <taxon>Alteromonadales</taxon>
        <taxon>Shewanellaceae</taxon>
        <taxon>Shewanella</taxon>
    </lineage>
</organism>
<name>A0A553JH65_SHEHA</name>
<dbReference type="Pfam" id="PF02682">
    <property type="entry name" value="CT_C_D"/>
    <property type="match status" value="1"/>
</dbReference>
<dbReference type="SUPFAM" id="SSF160467">
    <property type="entry name" value="PH0987 N-terminal domain-like"/>
    <property type="match status" value="1"/>
</dbReference>
<dbReference type="Proteomes" id="UP000318126">
    <property type="component" value="Unassembled WGS sequence"/>
</dbReference>
<evidence type="ECO:0000256" key="3">
    <source>
        <dbReference type="ARBA" id="ARBA00022840"/>
    </source>
</evidence>